<feature type="region of interest" description="Disordered" evidence="1">
    <location>
        <begin position="368"/>
        <end position="395"/>
    </location>
</feature>
<dbReference type="AlphaFoldDB" id="A0A450YN28"/>
<evidence type="ECO:0000256" key="1">
    <source>
        <dbReference type="SAM" id="MobiDB-lite"/>
    </source>
</evidence>
<reference evidence="2" key="1">
    <citation type="submission" date="2019-02" db="EMBL/GenBank/DDBJ databases">
        <authorList>
            <person name="Gruber-Vodicka R. H."/>
            <person name="Seah K. B. B."/>
        </authorList>
    </citation>
    <scope>NUCLEOTIDE SEQUENCE</scope>
    <source>
        <strain evidence="2">BECK_BZ123</strain>
    </source>
</reference>
<dbReference type="EMBL" id="CAADFS010000014">
    <property type="protein sequence ID" value="VFK42943.1"/>
    <property type="molecule type" value="Genomic_DNA"/>
</dbReference>
<proteinExistence type="predicted"/>
<gene>
    <name evidence="2" type="ORF">BECKTC1821D_GA0114238_101433</name>
</gene>
<feature type="compositionally biased region" description="Basic and acidic residues" evidence="1">
    <location>
        <begin position="376"/>
        <end position="395"/>
    </location>
</feature>
<sequence>MICSVLRNRILTAFDFGDTSLYHEILRFAQKSRSTFATLVFLRSLNFFEGQKFFMDAIMSASFADFDPDFSSFLARTASMDSDHWPVSRNFLLDERITPERAERYGECGAVADHGNAGEWKSRHDAYLTENISIPGDDFEPRDIDDPEDTDMCPDTFRFPTLARALANDLASDLIRVQKISSFKRASQLSSKGILALAANTLAGDRDAQGRLDGVLDQFARDRDWRPVFAGVWLDLADVFGATPEEDPPDWADNPRDRLGLYDLTPKSMDNTGILVFRYPARAVPRLSTLGDRARPLTIPCVLDGGFSDVFFPSPRESDTGHAMDLANARPCDGLTREVLHPAMRFQARYLFRVGAITRPVDPDAIGVQRGLHPTCPRERFERPEYGQRTDRDLL</sequence>
<protein>
    <submittedName>
        <fullName evidence="2">Uncharacterized protein</fullName>
    </submittedName>
</protein>
<organism evidence="2">
    <name type="scientific">Candidatus Kentrum sp. TC</name>
    <dbReference type="NCBI Taxonomy" id="2126339"/>
    <lineage>
        <taxon>Bacteria</taxon>
        <taxon>Pseudomonadati</taxon>
        <taxon>Pseudomonadota</taxon>
        <taxon>Gammaproteobacteria</taxon>
        <taxon>Candidatus Kentrum</taxon>
    </lineage>
</organism>
<accession>A0A450YN28</accession>
<evidence type="ECO:0000313" key="2">
    <source>
        <dbReference type="EMBL" id="VFK42943.1"/>
    </source>
</evidence>
<name>A0A450YN28_9GAMM</name>